<protein>
    <submittedName>
        <fullName evidence="2">Uncharacterized protein</fullName>
    </submittedName>
</protein>
<gene>
    <name evidence="2" type="ORF">PoB_002380800</name>
</gene>
<proteinExistence type="predicted"/>
<organism evidence="2 3">
    <name type="scientific">Plakobranchus ocellatus</name>
    <dbReference type="NCBI Taxonomy" id="259542"/>
    <lineage>
        <taxon>Eukaryota</taxon>
        <taxon>Metazoa</taxon>
        <taxon>Spiralia</taxon>
        <taxon>Lophotrochozoa</taxon>
        <taxon>Mollusca</taxon>
        <taxon>Gastropoda</taxon>
        <taxon>Heterobranchia</taxon>
        <taxon>Euthyneura</taxon>
        <taxon>Panpulmonata</taxon>
        <taxon>Sacoglossa</taxon>
        <taxon>Placobranchoidea</taxon>
        <taxon>Plakobranchidae</taxon>
        <taxon>Plakobranchus</taxon>
    </lineage>
</organism>
<feature type="region of interest" description="Disordered" evidence="1">
    <location>
        <begin position="124"/>
        <end position="147"/>
    </location>
</feature>
<dbReference type="Proteomes" id="UP000735302">
    <property type="component" value="Unassembled WGS sequence"/>
</dbReference>
<evidence type="ECO:0000313" key="2">
    <source>
        <dbReference type="EMBL" id="GFN97302.1"/>
    </source>
</evidence>
<sequence>MCGIGKNRSDLTAVTSRGENKMKFIVVSVFVSAKIKGQSSNQVMSSGYMSSYSQITPTGQGYYPGSAGSLSYGATGTVPGYENGFYGYGTAGAEYYPTYPYLPSTASMTPATTVPSTQTYQLLDTPSTTSSGGQNAVTGGSSQTRDRECGTDCGEYLIEARGGCRGKESCFKICVFM</sequence>
<comment type="caution">
    <text evidence="2">The sequence shown here is derived from an EMBL/GenBank/DDBJ whole genome shotgun (WGS) entry which is preliminary data.</text>
</comment>
<keyword evidence="3" id="KW-1185">Reference proteome</keyword>
<name>A0AAV3ZRZ9_9GAST</name>
<evidence type="ECO:0000256" key="1">
    <source>
        <dbReference type="SAM" id="MobiDB-lite"/>
    </source>
</evidence>
<feature type="compositionally biased region" description="Polar residues" evidence="1">
    <location>
        <begin position="124"/>
        <end position="143"/>
    </location>
</feature>
<evidence type="ECO:0000313" key="3">
    <source>
        <dbReference type="Proteomes" id="UP000735302"/>
    </source>
</evidence>
<dbReference type="EMBL" id="BLXT01002742">
    <property type="protein sequence ID" value="GFN97302.1"/>
    <property type="molecule type" value="Genomic_DNA"/>
</dbReference>
<dbReference type="AlphaFoldDB" id="A0AAV3ZRZ9"/>
<accession>A0AAV3ZRZ9</accession>
<reference evidence="2 3" key="1">
    <citation type="journal article" date="2021" name="Elife">
        <title>Chloroplast acquisition without the gene transfer in kleptoplastic sea slugs, Plakobranchus ocellatus.</title>
        <authorList>
            <person name="Maeda T."/>
            <person name="Takahashi S."/>
            <person name="Yoshida T."/>
            <person name="Shimamura S."/>
            <person name="Takaki Y."/>
            <person name="Nagai Y."/>
            <person name="Toyoda A."/>
            <person name="Suzuki Y."/>
            <person name="Arimoto A."/>
            <person name="Ishii H."/>
            <person name="Satoh N."/>
            <person name="Nishiyama T."/>
            <person name="Hasebe M."/>
            <person name="Maruyama T."/>
            <person name="Minagawa J."/>
            <person name="Obokata J."/>
            <person name="Shigenobu S."/>
        </authorList>
    </citation>
    <scope>NUCLEOTIDE SEQUENCE [LARGE SCALE GENOMIC DNA]</scope>
</reference>